<organism evidence="1">
    <name type="scientific">uncultured bacterium contig00016</name>
    <dbReference type="NCBI Taxonomy" id="1181507"/>
    <lineage>
        <taxon>Bacteria</taxon>
        <taxon>environmental samples</taxon>
    </lineage>
</organism>
<name>A0A806KLY1_9BACT</name>
<dbReference type="EMBL" id="JQ844215">
    <property type="protein sequence ID" value="AGS52891.1"/>
    <property type="molecule type" value="Genomic_DNA"/>
</dbReference>
<accession>A0A806KLY1</accession>
<sequence length="40" mass="4620">MYRADREAELECGIEKGREEVFALLEGGMSLDEIKATFRR</sequence>
<protein>
    <submittedName>
        <fullName evidence="1">Uncharacterized protein</fullName>
    </submittedName>
</protein>
<evidence type="ECO:0000313" key="1">
    <source>
        <dbReference type="EMBL" id="AGS52891.1"/>
    </source>
</evidence>
<dbReference type="AlphaFoldDB" id="A0A806KLY1"/>
<reference evidence="1" key="1">
    <citation type="submission" date="2012-03" db="EMBL/GenBank/DDBJ databases">
        <title>Functional metagenomics reveals considerable lignocellulase gene clusters in the gut microbiome of a wood-feeding higher termite.</title>
        <authorList>
            <person name="Liu N."/>
        </authorList>
    </citation>
    <scope>NUCLEOTIDE SEQUENCE</scope>
</reference>
<proteinExistence type="predicted"/>